<keyword evidence="2" id="KW-0677">Repeat</keyword>
<gene>
    <name evidence="8" type="primary">ABSGL_14743.1 scaffold 14966</name>
</gene>
<feature type="compositionally biased region" description="Polar residues" evidence="5">
    <location>
        <begin position="481"/>
        <end position="492"/>
    </location>
</feature>
<dbReference type="InterPro" id="IPR050441">
    <property type="entry name" value="RBM"/>
</dbReference>
<dbReference type="PROSITE" id="PS51309">
    <property type="entry name" value="PABC"/>
    <property type="match status" value="1"/>
</dbReference>
<dbReference type="PROSITE" id="PS50102">
    <property type="entry name" value="RRM"/>
    <property type="match status" value="2"/>
</dbReference>
<dbReference type="OMA" id="NADWGFD"/>
<feature type="compositionally biased region" description="Low complexity" evidence="5">
    <location>
        <begin position="350"/>
        <end position="367"/>
    </location>
</feature>
<dbReference type="Gene3D" id="3.30.70.330">
    <property type="match status" value="3"/>
</dbReference>
<feature type="compositionally biased region" description="Acidic residues" evidence="5">
    <location>
        <begin position="584"/>
        <end position="596"/>
    </location>
</feature>
<feature type="region of interest" description="Disordered" evidence="5">
    <location>
        <begin position="325"/>
        <end position="510"/>
    </location>
</feature>
<proteinExistence type="inferred from homology"/>
<dbReference type="GO" id="GO:0010629">
    <property type="term" value="P:negative regulation of gene expression"/>
    <property type="evidence" value="ECO:0007669"/>
    <property type="project" value="UniProtKB-ARBA"/>
</dbReference>
<evidence type="ECO:0000256" key="5">
    <source>
        <dbReference type="SAM" id="MobiDB-lite"/>
    </source>
</evidence>
<dbReference type="InParanoid" id="A0A168SWJ5"/>
<feature type="region of interest" description="Disordered" evidence="5">
    <location>
        <begin position="21"/>
        <end position="41"/>
    </location>
</feature>
<feature type="domain" description="RRM" evidence="6">
    <location>
        <begin position="246"/>
        <end position="324"/>
    </location>
</feature>
<dbReference type="AlphaFoldDB" id="A0A168SWJ5"/>
<dbReference type="InterPro" id="IPR036053">
    <property type="entry name" value="PABP-dom"/>
</dbReference>
<feature type="compositionally biased region" description="Low complexity" evidence="5">
    <location>
        <begin position="378"/>
        <end position="387"/>
    </location>
</feature>
<reference evidence="8" key="1">
    <citation type="submission" date="2016-04" db="EMBL/GenBank/DDBJ databases">
        <authorList>
            <person name="Evans L.H."/>
            <person name="Alamgir A."/>
            <person name="Owens N."/>
            <person name="Weber N.D."/>
            <person name="Virtaneva K."/>
            <person name="Barbian K."/>
            <person name="Babar A."/>
            <person name="Rosenke K."/>
        </authorList>
    </citation>
    <scope>NUCLEOTIDE SEQUENCE [LARGE SCALE GENOMIC DNA]</scope>
    <source>
        <strain evidence="8">CBS 101.48</strain>
    </source>
</reference>
<dbReference type="GO" id="GO:0003729">
    <property type="term" value="F:mRNA binding"/>
    <property type="evidence" value="ECO:0007669"/>
    <property type="project" value="UniProtKB-ARBA"/>
</dbReference>
<organism evidence="8">
    <name type="scientific">Absidia glauca</name>
    <name type="common">Pin mould</name>
    <dbReference type="NCBI Taxonomy" id="4829"/>
    <lineage>
        <taxon>Eukaryota</taxon>
        <taxon>Fungi</taxon>
        <taxon>Fungi incertae sedis</taxon>
        <taxon>Mucoromycota</taxon>
        <taxon>Mucoromycotina</taxon>
        <taxon>Mucoromycetes</taxon>
        <taxon>Mucorales</taxon>
        <taxon>Cunninghamellaceae</taxon>
        <taxon>Absidia</taxon>
    </lineage>
</organism>
<keyword evidence="3 4" id="KW-0694">RNA-binding</keyword>
<evidence type="ECO:0000256" key="4">
    <source>
        <dbReference type="PROSITE-ProRule" id="PRU00176"/>
    </source>
</evidence>
<dbReference type="CDD" id="cd00590">
    <property type="entry name" value="RRM_SF"/>
    <property type="match status" value="1"/>
</dbReference>
<dbReference type="EMBL" id="LT554985">
    <property type="protein sequence ID" value="SAM09069.1"/>
    <property type="molecule type" value="Genomic_DNA"/>
</dbReference>
<evidence type="ECO:0000259" key="7">
    <source>
        <dbReference type="PROSITE" id="PS51309"/>
    </source>
</evidence>
<dbReference type="FunFam" id="3.30.70.330:FF:000383">
    <property type="entry name" value="Sex lethal, isoform D"/>
    <property type="match status" value="1"/>
</dbReference>
<feature type="compositionally biased region" description="Basic and acidic residues" evidence="5">
    <location>
        <begin position="460"/>
        <end position="480"/>
    </location>
</feature>
<dbReference type="InterPro" id="IPR000504">
    <property type="entry name" value="RRM_dom"/>
</dbReference>
<evidence type="ECO:0000256" key="3">
    <source>
        <dbReference type="ARBA" id="ARBA00022884"/>
    </source>
</evidence>
<evidence type="ECO:0000256" key="1">
    <source>
        <dbReference type="ARBA" id="ARBA00008557"/>
    </source>
</evidence>
<protein>
    <submittedName>
        <fullName evidence="8">Uncharacterized protein</fullName>
    </submittedName>
</protein>
<dbReference type="PANTHER" id="PTHR48034">
    <property type="entry name" value="TRANSFORMER-2 SEX-DETERMINING PROTEIN-RELATED"/>
    <property type="match status" value="1"/>
</dbReference>
<dbReference type="OrthoDB" id="6159137at2759"/>
<dbReference type="SMART" id="SM00360">
    <property type="entry name" value="RRM"/>
    <property type="match status" value="3"/>
</dbReference>
<dbReference type="GO" id="GO:0005737">
    <property type="term" value="C:cytoplasm"/>
    <property type="evidence" value="ECO:0007669"/>
    <property type="project" value="UniProtKB-ARBA"/>
</dbReference>
<feature type="compositionally biased region" description="Pro residues" evidence="5">
    <location>
        <begin position="388"/>
        <end position="401"/>
    </location>
</feature>
<dbReference type="Pfam" id="PF00076">
    <property type="entry name" value="RRM_1"/>
    <property type="match status" value="2"/>
</dbReference>
<feature type="domain" description="PABC" evidence="7">
    <location>
        <begin position="610"/>
        <end position="681"/>
    </location>
</feature>
<name>A0A168SWJ5_ABSGL</name>
<accession>A0A168SWJ5</accession>
<evidence type="ECO:0000256" key="2">
    <source>
        <dbReference type="ARBA" id="ARBA00022737"/>
    </source>
</evidence>
<dbReference type="GO" id="GO:0009967">
    <property type="term" value="P:positive regulation of signal transduction"/>
    <property type="evidence" value="ECO:0007669"/>
    <property type="project" value="UniProtKB-ARBA"/>
</dbReference>
<dbReference type="InterPro" id="IPR002004">
    <property type="entry name" value="PABP_HYD_C"/>
</dbReference>
<dbReference type="SUPFAM" id="SSF54928">
    <property type="entry name" value="RNA-binding domain, RBD"/>
    <property type="match status" value="2"/>
</dbReference>
<keyword evidence="9" id="KW-1185">Reference proteome</keyword>
<dbReference type="InterPro" id="IPR035979">
    <property type="entry name" value="RBD_domain_sf"/>
</dbReference>
<dbReference type="InterPro" id="IPR012677">
    <property type="entry name" value="Nucleotide-bd_a/b_plait_sf"/>
</dbReference>
<dbReference type="Gene3D" id="1.10.1900.10">
    <property type="entry name" value="c-terminal domain of poly(a) binding protein"/>
    <property type="match status" value="2"/>
</dbReference>
<evidence type="ECO:0000313" key="9">
    <source>
        <dbReference type="Proteomes" id="UP000078561"/>
    </source>
</evidence>
<sequence>MTDVQVIKAIVKLPPKSRQSFALQNNNSSSNNNHCLPSQSMEHTQGNWDSYLVSNRLYVQVSASIAEHHILTLLQTCCPQDVHLTCQPYSDVSNGHITFANKDQADMAFTLFNGAHFNNGMRLSLSISPVDQACEPEPMSDILQVQHLPMDSSNQSIYDLFRPFGPMALCKIIVEQGPTAVFNGTALIQYYHSEDADHAISVMNNKMIQENIIAVFPFVFSKRQKSEADVDPGNATNKDTNTIDYTNLYIKNLDLNAKSSDLFKHFRKYGHIISARVMKNARTNQSKGFGFVSFIKSEEAYRALHGMNGRYILSKAILVNFHEPKKVRNNNDNKPTGPPLDSNGAPSPPSLSNTHTSSTTTTSTLSHMASSFSPPTPQAQYHHQPPQHYQPPSPVAPPYQPSPSLHKQYRQHYPAPQQKAQSQIHAPYHPPYAHITSEHQPAPKPSYKKPGSIGQSTLHGSERTGYRPTRDSVAKVEHTHSTPLVPSLSTLASGAAIQTPPPPRRTLRRRGSLESICSTMTETSHHTQRQRMLAAVLHYESTDLAGDIVDMLLTLKKKDRSLCLFNADFMKSKVQQAKQALATFDDDDDDDDDDDASIAAPQQQQHSALEIDGFLRSLEGLEMHEKKQKLGDRLFPCVKATGIKHAPKITIRLLDHVPLHDLAHLMYNDDDLRTKINQVTL</sequence>
<feature type="domain" description="RRM" evidence="6">
    <location>
        <begin position="141"/>
        <end position="215"/>
    </location>
</feature>
<evidence type="ECO:0000259" key="6">
    <source>
        <dbReference type="PROSITE" id="PS50102"/>
    </source>
</evidence>
<dbReference type="STRING" id="4829.A0A168SWJ5"/>
<dbReference type="Proteomes" id="UP000078561">
    <property type="component" value="Unassembled WGS sequence"/>
</dbReference>
<comment type="similarity">
    <text evidence="1">Belongs to the polyadenylate-binding protein type-1 family.</text>
</comment>
<dbReference type="Pfam" id="PF00658">
    <property type="entry name" value="MLLE"/>
    <property type="match status" value="1"/>
</dbReference>
<dbReference type="SUPFAM" id="SSF63570">
    <property type="entry name" value="PABC (PABP) domain"/>
    <property type="match status" value="1"/>
</dbReference>
<feature type="region of interest" description="Disordered" evidence="5">
    <location>
        <begin position="584"/>
        <end position="604"/>
    </location>
</feature>
<evidence type="ECO:0000313" key="8">
    <source>
        <dbReference type="EMBL" id="SAM09069.1"/>
    </source>
</evidence>